<dbReference type="Proteomes" id="UP000198796">
    <property type="component" value="Unassembled WGS sequence"/>
</dbReference>
<accession>A0A1I0WI92</accession>
<dbReference type="InterPro" id="IPR052897">
    <property type="entry name" value="Sec-Metab_Biosynth_Hydrolase"/>
</dbReference>
<gene>
    <name evidence="2" type="ORF">SAMN05421688_1474</name>
</gene>
<dbReference type="PANTHER" id="PTHR37017:SF11">
    <property type="entry name" value="ESTERASE_LIPASE_THIOESTERASE DOMAIN-CONTAINING PROTEIN"/>
    <property type="match status" value="1"/>
</dbReference>
<keyword evidence="3" id="KW-1185">Reference proteome</keyword>
<dbReference type="SUPFAM" id="SSF53474">
    <property type="entry name" value="alpha/beta-Hydrolases"/>
    <property type="match status" value="1"/>
</dbReference>
<dbReference type="PANTHER" id="PTHR37017">
    <property type="entry name" value="AB HYDROLASE-1 DOMAIN-CONTAINING PROTEIN-RELATED"/>
    <property type="match status" value="1"/>
</dbReference>
<proteinExistence type="predicted"/>
<evidence type="ECO:0000313" key="3">
    <source>
        <dbReference type="Proteomes" id="UP000198796"/>
    </source>
</evidence>
<name>A0A1I0WI92_9RHOB</name>
<evidence type="ECO:0000259" key="1">
    <source>
        <dbReference type="Pfam" id="PF12697"/>
    </source>
</evidence>
<dbReference type="AlphaFoldDB" id="A0A1I0WI92"/>
<reference evidence="2 3" key="1">
    <citation type="submission" date="2016-10" db="EMBL/GenBank/DDBJ databases">
        <authorList>
            <person name="de Groot N.N."/>
        </authorList>
    </citation>
    <scope>NUCLEOTIDE SEQUENCE [LARGE SCALE GENOMIC DNA]</scope>
    <source>
        <strain evidence="2 3">DSM 29316</strain>
    </source>
</reference>
<feature type="domain" description="AB hydrolase-1" evidence="1">
    <location>
        <begin position="4"/>
        <end position="226"/>
    </location>
</feature>
<organism evidence="2 3">
    <name type="scientific">Poseidonocella pacifica</name>
    <dbReference type="NCBI Taxonomy" id="871651"/>
    <lineage>
        <taxon>Bacteria</taxon>
        <taxon>Pseudomonadati</taxon>
        <taxon>Pseudomonadota</taxon>
        <taxon>Alphaproteobacteria</taxon>
        <taxon>Rhodobacterales</taxon>
        <taxon>Roseobacteraceae</taxon>
        <taxon>Poseidonocella</taxon>
    </lineage>
</organism>
<dbReference type="EMBL" id="FOJU01000002">
    <property type="protein sequence ID" value="SFA88505.1"/>
    <property type="molecule type" value="Genomic_DNA"/>
</dbReference>
<dbReference type="InterPro" id="IPR029058">
    <property type="entry name" value="AB_hydrolase_fold"/>
</dbReference>
<dbReference type="InterPro" id="IPR000073">
    <property type="entry name" value="AB_hydrolase_1"/>
</dbReference>
<protein>
    <submittedName>
        <fullName evidence="2">Pimeloyl-ACP methyl ester carboxylesterase</fullName>
    </submittedName>
</protein>
<dbReference type="OrthoDB" id="9814966at2"/>
<dbReference type="RefSeq" id="WP_092062467.1">
    <property type="nucleotide sequence ID" value="NZ_FOJU01000002.1"/>
</dbReference>
<evidence type="ECO:0000313" key="2">
    <source>
        <dbReference type="EMBL" id="SFA88505.1"/>
    </source>
</evidence>
<dbReference type="STRING" id="871651.SAMN05421688_1474"/>
<dbReference type="Gene3D" id="3.40.50.1820">
    <property type="entry name" value="alpha/beta hydrolase"/>
    <property type="match status" value="1"/>
</dbReference>
<dbReference type="Pfam" id="PF12697">
    <property type="entry name" value="Abhydrolase_6"/>
    <property type="match status" value="1"/>
</dbReference>
<sequence length="234" mass="25773">MAEILLVHGSCHGAWCWRDLIPELEALGHRARAIDLPSHGEDTTPLADVTLDRYAQAILGAMEGPSVVVGHSMAGYPITRAADLDASNVAGLVYLCAYVPKAGLTLAERRREAPRQPLMHAVRLSDDRRSFTIDPEKAEAVFYHDCPSEAVAYAIPRLGPQAVLPQETAFDPRGIHVPRHYVRCTDDRTIPPEFQEEMTADWPRQDISEMPVGHSPFFADPAGLAAILDHVVRK</sequence>